<dbReference type="RefSeq" id="WP_038699331.1">
    <property type="nucleotide sequence ID" value="NZ_CP009286.1"/>
</dbReference>
<comment type="similarity">
    <text evidence="1">Belongs to the flagella basal body rod proteins family.</text>
</comment>
<dbReference type="PANTHER" id="PTHR30435">
    <property type="entry name" value="FLAGELLAR PROTEIN"/>
    <property type="match status" value="1"/>
</dbReference>
<feature type="domain" description="Flagellar hook protein FlgE/F/G-like D1" evidence="4">
    <location>
        <begin position="127"/>
        <end position="190"/>
    </location>
</feature>
<dbReference type="EMBL" id="CP009286">
    <property type="protein sequence ID" value="AIQ65910.1"/>
    <property type="molecule type" value="Genomic_DNA"/>
</dbReference>
<dbReference type="Proteomes" id="UP000029507">
    <property type="component" value="Chromosome"/>
</dbReference>
<dbReference type="STRING" id="169760.PSTEL_25160"/>
<evidence type="ECO:0000256" key="1">
    <source>
        <dbReference type="ARBA" id="ARBA00009677"/>
    </source>
</evidence>
<dbReference type="GO" id="GO:0009288">
    <property type="term" value="C:bacterial-type flagellum"/>
    <property type="evidence" value="ECO:0007669"/>
    <property type="project" value="TreeGrafter"/>
</dbReference>
<accession>A0A089M0M7</accession>
<proteinExistence type="inferred from homology"/>
<keyword evidence="6" id="KW-1185">Reference proteome</keyword>
<dbReference type="InterPro" id="IPR010930">
    <property type="entry name" value="Flg_bb/hook_C_dom"/>
</dbReference>
<keyword evidence="5" id="KW-0969">Cilium</keyword>
<dbReference type="AlphaFoldDB" id="A0A089M0M7"/>
<dbReference type="HOGENOM" id="CLU_013687_0_0_9"/>
<keyword evidence="5" id="KW-0282">Flagellum</keyword>
<dbReference type="SUPFAM" id="SSF117143">
    <property type="entry name" value="Flagellar hook protein flgE"/>
    <property type="match status" value="1"/>
</dbReference>
<dbReference type="PANTHER" id="PTHR30435:SF19">
    <property type="entry name" value="FLAGELLAR BASAL-BODY ROD PROTEIN FLGG"/>
    <property type="match status" value="1"/>
</dbReference>
<sequence>MIRGLYTAAAGMVTEQRRHDTATQNIANMNTTGYKQVESLNHSFPEVLISAMQNGTTKSIGKLNTGVFAEQSMSKFLQGDLVNTTKTTDFALSSDLSVTDPATGQNIVFDQSGKYINAQGQVTYQPQAFFTVQDTDGNELYTRNGSFTVDSTGNLLSSAGYKVLGANGQPVNVGALRSVDDLRVDDAGRVVNAATGTDTGIRLGVSIVTNPQNLVRDGNGVFHADDPATAGIRYAAAGDNVQVRQGYIEGSNVDVTQVTVDLNAAYRAYEANQKVVQFYDSTLDKAVNSVGRV</sequence>
<dbReference type="Pfam" id="PF00460">
    <property type="entry name" value="Flg_bb_rod"/>
    <property type="match status" value="1"/>
</dbReference>
<evidence type="ECO:0000259" key="4">
    <source>
        <dbReference type="Pfam" id="PF22692"/>
    </source>
</evidence>
<dbReference type="OrthoDB" id="9800375at2"/>
<keyword evidence="5" id="KW-0966">Cell projection</keyword>
<evidence type="ECO:0000259" key="2">
    <source>
        <dbReference type="Pfam" id="PF00460"/>
    </source>
</evidence>
<name>A0A089M0M7_9BACL</name>
<dbReference type="InterPro" id="IPR037925">
    <property type="entry name" value="FlgE/F/G-like"/>
</dbReference>
<dbReference type="GO" id="GO:0071978">
    <property type="term" value="P:bacterial-type flagellum-dependent swarming motility"/>
    <property type="evidence" value="ECO:0007669"/>
    <property type="project" value="TreeGrafter"/>
</dbReference>
<dbReference type="Pfam" id="PF06429">
    <property type="entry name" value="Flg_bbr_C"/>
    <property type="match status" value="1"/>
</dbReference>
<organism evidence="5 6">
    <name type="scientific">Paenibacillus stellifer</name>
    <dbReference type="NCBI Taxonomy" id="169760"/>
    <lineage>
        <taxon>Bacteria</taxon>
        <taxon>Bacillati</taxon>
        <taxon>Bacillota</taxon>
        <taxon>Bacilli</taxon>
        <taxon>Bacillales</taxon>
        <taxon>Paenibacillaceae</taxon>
        <taxon>Paenibacillus</taxon>
    </lineage>
</organism>
<gene>
    <name evidence="5" type="ORF">PSTEL_25160</name>
</gene>
<dbReference type="KEGG" id="pste:PSTEL_25160"/>
<dbReference type="Pfam" id="PF22692">
    <property type="entry name" value="LlgE_F_G_D1"/>
    <property type="match status" value="1"/>
</dbReference>
<dbReference type="InterPro" id="IPR001444">
    <property type="entry name" value="Flag_bb_rod_N"/>
</dbReference>
<feature type="domain" description="Flagellar basal body rod protein N-terminal" evidence="2">
    <location>
        <begin position="5"/>
        <end position="35"/>
    </location>
</feature>
<dbReference type="InterPro" id="IPR053967">
    <property type="entry name" value="LlgE_F_G-like_D1"/>
</dbReference>
<reference evidence="5 6" key="1">
    <citation type="submission" date="2014-08" db="EMBL/GenBank/DDBJ databases">
        <title>Comparative genomics of the Paenibacillus odorifer group.</title>
        <authorList>
            <person name="den Bakker H.C."/>
            <person name="Tsai Y.-C."/>
            <person name="Martin N."/>
            <person name="Korlach J."/>
            <person name="Wiedmann M."/>
        </authorList>
    </citation>
    <scope>NUCLEOTIDE SEQUENCE [LARGE SCALE GENOMIC DNA]</scope>
    <source>
        <strain evidence="5 6">DSM 14472</strain>
    </source>
</reference>
<evidence type="ECO:0000313" key="6">
    <source>
        <dbReference type="Proteomes" id="UP000029507"/>
    </source>
</evidence>
<evidence type="ECO:0000259" key="3">
    <source>
        <dbReference type="Pfam" id="PF06429"/>
    </source>
</evidence>
<feature type="domain" description="Flagellar basal-body/hook protein C-terminal" evidence="3">
    <location>
        <begin position="244"/>
        <end position="288"/>
    </location>
</feature>
<protein>
    <submittedName>
        <fullName evidence="5">Flagellar basal body rod protein</fullName>
    </submittedName>
</protein>
<evidence type="ECO:0000313" key="5">
    <source>
        <dbReference type="EMBL" id="AIQ65910.1"/>
    </source>
</evidence>